<evidence type="ECO:0000256" key="4">
    <source>
        <dbReference type="ARBA" id="ARBA00022490"/>
    </source>
</evidence>
<evidence type="ECO:0000256" key="7">
    <source>
        <dbReference type="ARBA" id="ARBA00022839"/>
    </source>
</evidence>
<evidence type="ECO:0000256" key="3">
    <source>
        <dbReference type="ARBA" id="ARBA00012163"/>
    </source>
</evidence>
<keyword evidence="7" id="KW-0269">Exonuclease</keyword>
<dbReference type="GO" id="GO:0008859">
    <property type="term" value="F:exoribonuclease II activity"/>
    <property type="evidence" value="ECO:0007669"/>
    <property type="project" value="UniProtKB-EC"/>
</dbReference>
<dbReference type="PANTHER" id="PTHR23355:SF9">
    <property type="entry name" value="DIS3-LIKE EXONUCLEASE 2"/>
    <property type="match status" value="1"/>
</dbReference>
<dbReference type="NCBIfam" id="TIGR02063">
    <property type="entry name" value="RNase_R"/>
    <property type="match status" value="1"/>
</dbReference>
<dbReference type="EMBL" id="DVJM01000133">
    <property type="protein sequence ID" value="HIS79024.1"/>
    <property type="molecule type" value="Genomic_DNA"/>
</dbReference>
<dbReference type="GO" id="GO:0005829">
    <property type="term" value="C:cytosol"/>
    <property type="evidence" value="ECO:0007669"/>
    <property type="project" value="TreeGrafter"/>
</dbReference>
<dbReference type="InterPro" id="IPR012340">
    <property type="entry name" value="NA-bd_OB-fold"/>
</dbReference>
<evidence type="ECO:0000256" key="2">
    <source>
        <dbReference type="ARBA" id="ARBA00004496"/>
    </source>
</evidence>
<proteinExistence type="inferred from homology"/>
<dbReference type="CDD" id="cd04471">
    <property type="entry name" value="S1_RNase_R"/>
    <property type="match status" value="1"/>
</dbReference>
<keyword evidence="6" id="KW-0378">Hydrolase</keyword>
<dbReference type="Gene3D" id="2.40.50.140">
    <property type="entry name" value="Nucleic acid-binding proteins"/>
    <property type="match status" value="2"/>
</dbReference>
<dbReference type="Pfam" id="PF00773">
    <property type="entry name" value="RNB"/>
    <property type="match status" value="1"/>
</dbReference>
<dbReference type="InterPro" id="IPR013223">
    <property type="entry name" value="RNase_B_OB_dom"/>
</dbReference>
<dbReference type="EC" id="3.1.13.1" evidence="3"/>
<dbReference type="InterPro" id="IPR050180">
    <property type="entry name" value="RNR_Ribonuclease"/>
</dbReference>
<dbReference type="InterPro" id="IPR003029">
    <property type="entry name" value="S1_domain"/>
</dbReference>
<organism evidence="11 12">
    <name type="scientific">Candidatus Caccousia stercoris</name>
    <dbReference type="NCBI Taxonomy" id="2840723"/>
    <lineage>
        <taxon>Bacteria</taxon>
        <taxon>Bacillati</taxon>
        <taxon>Bacillota</taxon>
        <taxon>Clostridia</taxon>
        <taxon>Eubacteriales</taxon>
        <taxon>Oscillospiraceae</taxon>
        <taxon>Oscillospiraceae incertae sedis</taxon>
        <taxon>Candidatus Caccousia</taxon>
    </lineage>
</organism>
<dbReference type="PANTHER" id="PTHR23355">
    <property type="entry name" value="RIBONUCLEASE"/>
    <property type="match status" value="1"/>
</dbReference>
<comment type="subcellular location">
    <subcellularLocation>
        <location evidence="2">Cytoplasm</location>
    </subcellularLocation>
</comment>
<dbReference type="Pfam" id="PF00575">
    <property type="entry name" value="S1"/>
    <property type="match status" value="1"/>
</dbReference>
<evidence type="ECO:0000313" key="11">
    <source>
        <dbReference type="EMBL" id="HIS79024.1"/>
    </source>
</evidence>
<dbReference type="Pfam" id="PF08206">
    <property type="entry name" value="OB_RNB"/>
    <property type="match status" value="1"/>
</dbReference>
<dbReference type="InterPro" id="IPR011805">
    <property type="entry name" value="RNase_R"/>
</dbReference>
<dbReference type="GO" id="GO:0006402">
    <property type="term" value="P:mRNA catabolic process"/>
    <property type="evidence" value="ECO:0007669"/>
    <property type="project" value="TreeGrafter"/>
</dbReference>
<dbReference type="SUPFAM" id="SSF50249">
    <property type="entry name" value="Nucleic acid-binding proteins"/>
    <property type="match status" value="3"/>
</dbReference>
<dbReference type="InterPro" id="IPR004476">
    <property type="entry name" value="RNase_II/RNase_R"/>
</dbReference>
<dbReference type="AlphaFoldDB" id="A0A9D1FSF1"/>
<dbReference type="InterPro" id="IPR001900">
    <property type="entry name" value="RNase_II/R"/>
</dbReference>
<dbReference type="SMART" id="SM00357">
    <property type="entry name" value="CSP"/>
    <property type="match status" value="1"/>
</dbReference>
<feature type="non-terminal residue" evidence="11">
    <location>
        <position position="1"/>
    </location>
</feature>
<evidence type="ECO:0000259" key="10">
    <source>
        <dbReference type="PROSITE" id="PS50126"/>
    </source>
</evidence>
<evidence type="ECO:0000256" key="1">
    <source>
        <dbReference type="ARBA" id="ARBA00001849"/>
    </source>
</evidence>
<dbReference type="GO" id="GO:0003723">
    <property type="term" value="F:RNA binding"/>
    <property type="evidence" value="ECO:0007669"/>
    <property type="project" value="UniProtKB-KW"/>
</dbReference>
<comment type="caution">
    <text evidence="11">The sequence shown here is derived from an EMBL/GenBank/DDBJ whole genome shotgun (WGS) entry which is preliminary data.</text>
</comment>
<dbReference type="Proteomes" id="UP000824141">
    <property type="component" value="Unassembled WGS sequence"/>
</dbReference>
<evidence type="ECO:0000256" key="6">
    <source>
        <dbReference type="ARBA" id="ARBA00022801"/>
    </source>
</evidence>
<sequence>KGKQKSSFRPQGNHFHERKTFAAPEKPVMKPVEKRKVPAKIVSLSRNFAFARPDDGGEDMFIHADRLHGAFLGDSVVLTNIIQQEKGPSAEVEEITTEGSRFLTGTLRHDEYGTLFHADAALRYALALAKGSLTGLHDGDKVQVEVVPGSHSEYLGRVLKLYGRGDSARVCADAIIDENRIRREFPEEVKEEALRLKDRQILPEELKGRLDLRKTAICTIDSASAKDLDDAISVSRTRTGYKLGVHIADVSHYVKPGSAIDREAMERGTSVYFADRVIPMLPEELSNGVCSLNAGEDKLTFSALIWIDLDGNIEKYEFHKSVIHSKVRGVYSEVNEIFAGKASKELKEKYAPVQRSLSMARKLAALLRQKSKESGTVDLASSESVFTVDENGVCIDVNPHTTGESEQMIEQLMIMANRAAAMLAEKHQLPFVYRVHEKPNPDRVDSLAELVTALGFSAKPLEHRGDVKTGDLAAVMRQAEGTTSERVISHQILRTMAKARYDTAPIGHFGLALADYCHFTSPIRRYPDTSIHRILSFWLKTQNRGECVARFQTFAQESAAQSSDCEVRAMTAERSAEDCYMAEYMRAHLGEHFLGVISGVTMRGVFVQLPNTVEGFVPVESFPDAHFRFDGAVTQVDETTGRRLTIGQELPVKAVAADVSSGRIDFMYDPEP</sequence>
<reference evidence="11" key="2">
    <citation type="journal article" date="2021" name="PeerJ">
        <title>Extensive microbial diversity within the chicken gut microbiome revealed by metagenomics and culture.</title>
        <authorList>
            <person name="Gilroy R."/>
            <person name="Ravi A."/>
            <person name="Getino M."/>
            <person name="Pursley I."/>
            <person name="Horton D.L."/>
            <person name="Alikhan N.F."/>
            <person name="Baker D."/>
            <person name="Gharbi K."/>
            <person name="Hall N."/>
            <person name="Watson M."/>
            <person name="Adriaenssens E.M."/>
            <person name="Foster-Nyarko E."/>
            <person name="Jarju S."/>
            <person name="Secka A."/>
            <person name="Antonio M."/>
            <person name="Oren A."/>
            <person name="Chaudhuri R.R."/>
            <person name="La Ragione R."/>
            <person name="Hildebrand F."/>
            <person name="Pallen M.J."/>
        </authorList>
    </citation>
    <scope>NUCLEOTIDE SEQUENCE</scope>
    <source>
        <strain evidence="11">6086</strain>
    </source>
</reference>
<evidence type="ECO:0000256" key="8">
    <source>
        <dbReference type="ARBA" id="ARBA00022884"/>
    </source>
</evidence>
<dbReference type="PROSITE" id="PS50126">
    <property type="entry name" value="S1"/>
    <property type="match status" value="1"/>
</dbReference>
<feature type="domain" description="S1 motif" evidence="10">
    <location>
        <begin position="590"/>
        <end position="669"/>
    </location>
</feature>
<gene>
    <name evidence="11" type="primary">rnr</name>
    <name evidence="11" type="ORF">IAD03_06610</name>
</gene>
<feature type="region of interest" description="Disordered" evidence="9">
    <location>
        <begin position="1"/>
        <end position="29"/>
    </location>
</feature>
<keyword evidence="4" id="KW-0963">Cytoplasm</keyword>
<evidence type="ECO:0000256" key="9">
    <source>
        <dbReference type="SAM" id="MobiDB-lite"/>
    </source>
</evidence>
<dbReference type="SMART" id="SM00955">
    <property type="entry name" value="RNB"/>
    <property type="match status" value="1"/>
</dbReference>
<protein>
    <recommendedName>
        <fullName evidence="3">exoribonuclease II</fullName>
        <ecNumber evidence="3">3.1.13.1</ecNumber>
    </recommendedName>
</protein>
<keyword evidence="5" id="KW-0540">Nuclease</keyword>
<keyword evidence="8" id="KW-0694">RNA-binding</keyword>
<dbReference type="InterPro" id="IPR011129">
    <property type="entry name" value="CSD"/>
</dbReference>
<accession>A0A9D1FSF1</accession>
<comment type="catalytic activity">
    <reaction evidence="1">
        <text>Exonucleolytic cleavage in the 3'- to 5'-direction to yield nucleoside 5'-phosphates.</text>
        <dbReference type="EC" id="3.1.13.1"/>
    </reaction>
</comment>
<dbReference type="SMART" id="SM00316">
    <property type="entry name" value="S1"/>
    <property type="match status" value="1"/>
</dbReference>
<dbReference type="HAMAP" id="MF_01895">
    <property type="entry name" value="RNase_R"/>
    <property type="match status" value="1"/>
</dbReference>
<reference evidence="11" key="1">
    <citation type="submission" date="2020-10" db="EMBL/GenBank/DDBJ databases">
        <authorList>
            <person name="Gilroy R."/>
        </authorList>
    </citation>
    <scope>NUCLEOTIDE SEQUENCE</scope>
    <source>
        <strain evidence="11">6086</strain>
    </source>
</reference>
<evidence type="ECO:0000313" key="12">
    <source>
        <dbReference type="Proteomes" id="UP000824141"/>
    </source>
</evidence>
<dbReference type="NCBIfam" id="TIGR00358">
    <property type="entry name" value="3_prime_RNase"/>
    <property type="match status" value="1"/>
</dbReference>
<evidence type="ECO:0000256" key="5">
    <source>
        <dbReference type="ARBA" id="ARBA00022722"/>
    </source>
</evidence>
<name>A0A9D1FSF1_9FIRM</name>